<keyword evidence="3" id="KW-1185">Reference proteome</keyword>
<comment type="caution">
    <text evidence="2">The sequence shown here is derived from an EMBL/GenBank/DDBJ whole genome shotgun (WGS) entry which is preliminary data.</text>
</comment>
<organism evidence="2 3">
    <name type="scientific">Aerosakkonema funiforme FACHB-1375</name>
    <dbReference type="NCBI Taxonomy" id="2949571"/>
    <lineage>
        <taxon>Bacteria</taxon>
        <taxon>Bacillati</taxon>
        <taxon>Cyanobacteriota</taxon>
        <taxon>Cyanophyceae</taxon>
        <taxon>Oscillatoriophycideae</taxon>
        <taxon>Aerosakkonematales</taxon>
        <taxon>Aerosakkonemataceae</taxon>
        <taxon>Aerosakkonema</taxon>
    </lineage>
</organism>
<gene>
    <name evidence="2" type="ORF">H6G03_19060</name>
</gene>
<feature type="transmembrane region" description="Helical" evidence="1">
    <location>
        <begin position="21"/>
        <end position="39"/>
    </location>
</feature>
<dbReference type="AlphaFoldDB" id="A0A926VFZ7"/>
<reference evidence="2" key="2">
    <citation type="submission" date="2020-08" db="EMBL/GenBank/DDBJ databases">
        <authorList>
            <person name="Chen M."/>
            <person name="Teng W."/>
            <person name="Zhao L."/>
            <person name="Hu C."/>
            <person name="Zhou Y."/>
            <person name="Han B."/>
            <person name="Song L."/>
            <person name="Shu W."/>
        </authorList>
    </citation>
    <scope>NUCLEOTIDE SEQUENCE</scope>
    <source>
        <strain evidence="2">FACHB-1375</strain>
    </source>
</reference>
<evidence type="ECO:0000313" key="3">
    <source>
        <dbReference type="Proteomes" id="UP000641646"/>
    </source>
</evidence>
<dbReference type="Proteomes" id="UP000641646">
    <property type="component" value="Unassembled WGS sequence"/>
</dbReference>
<dbReference type="RefSeq" id="WP_190466836.1">
    <property type="nucleotide sequence ID" value="NZ_JACJPW010000048.1"/>
</dbReference>
<name>A0A926VFZ7_9CYAN</name>
<evidence type="ECO:0000313" key="2">
    <source>
        <dbReference type="EMBL" id="MBD2183136.1"/>
    </source>
</evidence>
<dbReference type="EMBL" id="JACJPW010000048">
    <property type="protein sequence ID" value="MBD2183136.1"/>
    <property type="molecule type" value="Genomic_DNA"/>
</dbReference>
<keyword evidence="1" id="KW-1133">Transmembrane helix</keyword>
<proteinExistence type="predicted"/>
<accession>A0A926VFZ7</accession>
<keyword evidence="1" id="KW-0472">Membrane</keyword>
<reference evidence="2" key="1">
    <citation type="journal article" date="2015" name="ISME J.">
        <title>Draft Genome Sequence of Streptomyces incarnatus NRRL8089, which Produces the Nucleoside Antibiotic Sinefungin.</title>
        <authorList>
            <person name="Oshima K."/>
            <person name="Hattori M."/>
            <person name="Shimizu H."/>
            <person name="Fukuda K."/>
            <person name="Nemoto M."/>
            <person name="Inagaki K."/>
            <person name="Tamura T."/>
        </authorList>
    </citation>
    <scope>NUCLEOTIDE SEQUENCE</scope>
    <source>
        <strain evidence="2">FACHB-1375</strain>
    </source>
</reference>
<protein>
    <submittedName>
        <fullName evidence="2">Uncharacterized protein</fullName>
    </submittedName>
</protein>
<sequence>MRNEKFHRAKGNKRMLKKITTYSAIVLISALSVVTFLSLPSEARNRCRGLGQHLDPTMQCNVTEFTAQAPIPSSRPGIAEIQRVHHEVIGVTGGNAYVATAQNMLANGKTLRDVRIYLIDNFSEAAIQRVHTEVIGVTGGRVYVADAKAMLADGKTLRDVRIYLIDKFSEAAIQRVHNEVIGGNGGPAYVATAKAMLTDGKTLRDVREYLIRNFKR</sequence>
<keyword evidence="1" id="KW-0812">Transmembrane</keyword>
<evidence type="ECO:0000256" key="1">
    <source>
        <dbReference type="SAM" id="Phobius"/>
    </source>
</evidence>